<name>A0A224YLJ4_9ACAR</name>
<reference evidence="2" key="1">
    <citation type="journal article" date="2017" name="Parasit. Vectors">
        <title>Sialotranscriptomics of Rhipicephalus zambeziensis reveals intricate expression profiles of secretory proteins and suggests tight temporal transcriptional regulation during blood-feeding.</title>
        <authorList>
            <person name="de Castro M.H."/>
            <person name="de Klerk D."/>
            <person name="Pienaar R."/>
            <person name="Rees D.J.G."/>
            <person name="Mans B.J."/>
        </authorList>
    </citation>
    <scope>NUCLEOTIDE SEQUENCE</scope>
    <source>
        <tissue evidence="2">Salivary glands</tissue>
    </source>
</reference>
<organism evidence="2">
    <name type="scientific">Rhipicephalus zambeziensis</name>
    <dbReference type="NCBI Taxonomy" id="60191"/>
    <lineage>
        <taxon>Eukaryota</taxon>
        <taxon>Metazoa</taxon>
        <taxon>Ecdysozoa</taxon>
        <taxon>Arthropoda</taxon>
        <taxon>Chelicerata</taxon>
        <taxon>Arachnida</taxon>
        <taxon>Acari</taxon>
        <taxon>Parasitiformes</taxon>
        <taxon>Ixodida</taxon>
        <taxon>Ixodoidea</taxon>
        <taxon>Ixodidae</taxon>
        <taxon>Rhipicephalinae</taxon>
        <taxon>Rhipicephalus</taxon>
        <taxon>Rhipicephalus</taxon>
    </lineage>
</organism>
<dbReference type="AlphaFoldDB" id="A0A224YLJ4"/>
<sequence>MKCTTSDTHTMHAPAWLVVLICFCTESASAMNCFPRRRPIIFSIKNFVNTKERVWTYKISKPVRIRCQYNLMRFITPEHIVYNRTFVYNGGRFGTEISVHRNFDLYG</sequence>
<evidence type="ECO:0000256" key="1">
    <source>
        <dbReference type="SAM" id="SignalP"/>
    </source>
</evidence>
<feature type="signal peptide" evidence="1">
    <location>
        <begin position="1"/>
        <end position="30"/>
    </location>
</feature>
<evidence type="ECO:0000313" key="2">
    <source>
        <dbReference type="EMBL" id="MAA15421.1"/>
    </source>
</evidence>
<keyword evidence="1" id="KW-0732">Signal</keyword>
<feature type="chain" id="PRO_5012240082" evidence="1">
    <location>
        <begin position="31"/>
        <end position="107"/>
    </location>
</feature>
<dbReference type="EMBL" id="GFPF01004275">
    <property type="protein sequence ID" value="MAA15421.1"/>
    <property type="molecule type" value="Transcribed_RNA"/>
</dbReference>
<protein>
    <submittedName>
        <fullName evidence="2">Lipocalin</fullName>
    </submittedName>
</protein>
<accession>A0A224YLJ4</accession>
<proteinExistence type="predicted"/>